<feature type="compositionally biased region" description="Pro residues" evidence="1">
    <location>
        <begin position="35"/>
        <end position="45"/>
    </location>
</feature>
<feature type="region of interest" description="Disordered" evidence="1">
    <location>
        <begin position="1"/>
        <end position="50"/>
    </location>
</feature>
<reference evidence="2 3" key="1">
    <citation type="journal article" date="2016" name="DNA Res.">
        <title>Genome sequence of Aspergillus luchuensis NBRC 4314.</title>
        <authorList>
            <person name="Yamada O."/>
            <person name="Machida M."/>
            <person name="Hosoyama A."/>
            <person name="Goto M."/>
            <person name="Takahashi T."/>
            <person name="Futagami T."/>
            <person name="Yamagata Y."/>
            <person name="Takeuchi M."/>
            <person name="Kobayashi T."/>
            <person name="Koike H."/>
            <person name="Abe K."/>
            <person name="Asai K."/>
            <person name="Arita M."/>
            <person name="Fujita N."/>
            <person name="Fukuda K."/>
            <person name="Higa K."/>
            <person name="Horikawa H."/>
            <person name="Ishikawa T."/>
            <person name="Jinno K."/>
            <person name="Kato Y."/>
            <person name="Kirimura K."/>
            <person name="Mizutani O."/>
            <person name="Nakasone K."/>
            <person name="Sano M."/>
            <person name="Shiraishi Y."/>
            <person name="Tsukahara M."/>
            <person name="Gomi K."/>
        </authorList>
    </citation>
    <scope>NUCLEOTIDE SEQUENCE [LARGE SCALE GENOMIC DNA]</scope>
    <source>
        <strain evidence="2 3">RIB 2604</strain>
    </source>
</reference>
<accession>A0A146FX97</accession>
<evidence type="ECO:0000256" key="1">
    <source>
        <dbReference type="SAM" id="MobiDB-lite"/>
    </source>
</evidence>
<dbReference type="EMBL" id="BCWF01000028">
    <property type="protein sequence ID" value="GAT29411.1"/>
    <property type="molecule type" value="Genomic_DNA"/>
</dbReference>
<protein>
    <submittedName>
        <fullName evidence="2">RNA binding effector protein Scp160</fullName>
    </submittedName>
</protein>
<feature type="compositionally biased region" description="Low complexity" evidence="1">
    <location>
        <begin position="21"/>
        <end position="34"/>
    </location>
</feature>
<dbReference type="VEuPathDB" id="FungiDB:ASPFODRAFT_205353"/>
<sequence>MALPQLTGVPTYLKSPPPPSTTTTTTTTITTTTPSLPPSPSPSPPSVAIDDNNNYGNKGTSLLSICYSSCLYDQGDYPYLSGPAASERLVAAKCIPLWLQSHSATRPLLCQSGALGWAGLTLVALLPRRSLITPTLPEALTTGPGSGLGHLCGQAPL</sequence>
<dbReference type="Proteomes" id="UP000075230">
    <property type="component" value="Unassembled WGS sequence"/>
</dbReference>
<dbReference type="AlphaFoldDB" id="A0A146FX97"/>
<organism evidence="2 3">
    <name type="scientific">Aspergillus kawachii</name>
    <name type="common">White koji mold</name>
    <name type="synonym">Aspergillus awamori var. kawachi</name>
    <dbReference type="NCBI Taxonomy" id="1069201"/>
    <lineage>
        <taxon>Eukaryota</taxon>
        <taxon>Fungi</taxon>
        <taxon>Dikarya</taxon>
        <taxon>Ascomycota</taxon>
        <taxon>Pezizomycotina</taxon>
        <taxon>Eurotiomycetes</taxon>
        <taxon>Eurotiomycetidae</taxon>
        <taxon>Eurotiales</taxon>
        <taxon>Aspergillaceae</taxon>
        <taxon>Aspergillus</taxon>
        <taxon>Aspergillus subgen. Circumdati</taxon>
    </lineage>
</organism>
<evidence type="ECO:0000313" key="2">
    <source>
        <dbReference type="EMBL" id="GAT29411.1"/>
    </source>
</evidence>
<evidence type="ECO:0000313" key="3">
    <source>
        <dbReference type="Proteomes" id="UP000075230"/>
    </source>
</evidence>
<reference evidence="3" key="2">
    <citation type="submission" date="2016-02" db="EMBL/GenBank/DDBJ databases">
        <title>Genome sequencing of Aspergillus luchuensis NBRC 4314.</title>
        <authorList>
            <person name="Yamada O."/>
        </authorList>
    </citation>
    <scope>NUCLEOTIDE SEQUENCE [LARGE SCALE GENOMIC DNA]</scope>
    <source>
        <strain evidence="3">RIB 2604</strain>
    </source>
</reference>
<comment type="caution">
    <text evidence="2">The sequence shown here is derived from an EMBL/GenBank/DDBJ whole genome shotgun (WGS) entry which is preliminary data.</text>
</comment>
<gene>
    <name evidence="2" type="ORF">RIB2604_02902840</name>
</gene>
<name>A0A146FX97_ASPKA</name>
<proteinExistence type="predicted"/>